<protein>
    <recommendedName>
        <fullName evidence="3">threonine--tRNA ligase</fullName>
        <ecNumber evidence="3">6.1.1.3</ecNumber>
    </recommendedName>
    <alternativeName>
        <fullName evidence="13">Threonyl-tRNA synthetase</fullName>
    </alternativeName>
</protein>
<dbReference type="InterPro" id="IPR002320">
    <property type="entry name" value="Thr-tRNA-ligase_IIa"/>
</dbReference>
<keyword evidence="12 16" id="KW-0030">Aminoacyl-tRNA synthetase</keyword>
<evidence type="ECO:0000256" key="7">
    <source>
        <dbReference type="ARBA" id="ARBA00022833"/>
    </source>
</evidence>
<evidence type="ECO:0000256" key="14">
    <source>
        <dbReference type="ARBA" id="ARBA00049515"/>
    </source>
</evidence>
<evidence type="ECO:0000313" key="16">
    <source>
        <dbReference type="EMBL" id="VVU95747.1"/>
    </source>
</evidence>
<evidence type="ECO:0000256" key="5">
    <source>
        <dbReference type="ARBA" id="ARBA00022723"/>
    </source>
</evidence>
<dbReference type="InterPro" id="IPR045864">
    <property type="entry name" value="aa-tRNA-synth_II/BPL/LPL"/>
</dbReference>
<dbReference type="SUPFAM" id="SSF55681">
    <property type="entry name" value="Class II aaRS and biotin synthetases"/>
    <property type="match status" value="1"/>
</dbReference>
<keyword evidence="10" id="KW-0809">Transit peptide</keyword>
<dbReference type="GO" id="GO:0004829">
    <property type="term" value="F:threonine-tRNA ligase activity"/>
    <property type="evidence" value="ECO:0007669"/>
    <property type="project" value="UniProtKB-EC"/>
</dbReference>
<keyword evidence="9" id="KW-0648">Protein biosynthesis</keyword>
<dbReference type="PANTHER" id="PTHR11451">
    <property type="entry name" value="THREONINE-TRNA LIGASE"/>
    <property type="match status" value="1"/>
</dbReference>
<dbReference type="InterPro" id="IPR047246">
    <property type="entry name" value="ThrRS_anticodon"/>
</dbReference>
<dbReference type="Pfam" id="PF03129">
    <property type="entry name" value="HGTP_anticodon"/>
    <property type="match status" value="1"/>
</dbReference>
<dbReference type="GO" id="GO:0005759">
    <property type="term" value="C:mitochondrial matrix"/>
    <property type="evidence" value="ECO:0007669"/>
    <property type="project" value="UniProtKB-SubCell"/>
</dbReference>
<evidence type="ECO:0000256" key="2">
    <source>
        <dbReference type="ARBA" id="ARBA00008226"/>
    </source>
</evidence>
<keyword evidence="4" id="KW-0436">Ligase</keyword>
<gene>
    <name evidence="16" type="ORF">CPAV1605_1503</name>
</gene>
<dbReference type="InterPro" id="IPR033728">
    <property type="entry name" value="ThrRS_core"/>
</dbReference>
<evidence type="ECO:0000259" key="15">
    <source>
        <dbReference type="PROSITE" id="PS50862"/>
    </source>
</evidence>
<comment type="subcellular location">
    <subcellularLocation>
        <location evidence="1">Mitochondrion matrix</location>
    </subcellularLocation>
</comment>
<dbReference type="PROSITE" id="PS50862">
    <property type="entry name" value="AA_TRNA_LIGASE_II"/>
    <property type="match status" value="1"/>
</dbReference>
<name>A0A5E8CKV3_9ZZZZ</name>
<evidence type="ECO:0000256" key="3">
    <source>
        <dbReference type="ARBA" id="ARBA00013163"/>
    </source>
</evidence>
<evidence type="ECO:0000256" key="6">
    <source>
        <dbReference type="ARBA" id="ARBA00022741"/>
    </source>
</evidence>
<dbReference type="GO" id="GO:0046872">
    <property type="term" value="F:metal ion binding"/>
    <property type="evidence" value="ECO:0007669"/>
    <property type="project" value="UniProtKB-KW"/>
</dbReference>
<dbReference type="CDD" id="cd00771">
    <property type="entry name" value="ThrRS_core"/>
    <property type="match status" value="1"/>
</dbReference>
<dbReference type="PANTHER" id="PTHR11451:SF44">
    <property type="entry name" value="THREONINE--TRNA LIGASE, CHLOROPLASTIC_MITOCHONDRIAL 2"/>
    <property type="match status" value="1"/>
</dbReference>
<dbReference type="Pfam" id="PF00587">
    <property type="entry name" value="tRNA-synt_2b"/>
    <property type="match status" value="1"/>
</dbReference>
<accession>A0A5E8CKV3</accession>
<dbReference type="Gene3D" id="3.30.930.10">
    <property type="entry name" value="Bira Bifunctional Protein, Domain 2"/>
    <property type="match status" value="1"/>
</dbReference>
<reference evidence="16" key="1">
    <citation type="submission" date="2019-09" db="EMBL/GenBank/DDBJ databases">
        <authorList>
            <person name="Needham M D."/>
        </authorList>
    </citation>
    <scope>NUCLEOTIDE SEQUENCE</scope>
</reference>
<organism evidence="16">
    <name type="scientific">seawater metagenome</name>
    <dbReference type="NCBI Taxonomy" id="1561972"/>
    <lineage>
        <taxon>unclassified sequences</taxon>
        <taxon>metagenomes</taxon>
        <taxon>ecological metagenomes</taxon>
    </lineage>
</organism>
<dbReference type="FunFam" id="3.30.930.10:FF:000039">
    <property type="entry name" value="Threonyl-tRNA synthetase, mitochondrial"/>
    <property type="match status" value="1"/>
</dbReference>
<dbReference type="PRINTS" id="PR01047">
    <property type="entry name" value="TRNASYNTHTHR"/>
</dbReference>
<dbReference type="GO" id="GO:0006435">
    <property type="term" value="P:threonyl-tRNA aminoacylation"/>
    <property type="evidence" value="ECO:0007669"/>
    <property type="project" value="InterPro"/>
</dbReference>
<keyword evidence="6" id="KW-0547">Nucleotide-binding</keyword>
<dbReference type="InterPro" id="IPR004154">
    <property type="entry name" value="Anticodon-bd"/>
</dbReference>
<comment type="similarity">
    <text evidence="2">Belongs to the class-II aminoacyl-tRNA synthetase family.</text>
</comment>
<comment type="catalytic activity">
    <reaction evidence="14">
        <text>tRNA(Thr) + L-threonine + ATP = L-threonyl-tRNA(Thr) + AMP + diphosphate + H(+)</text>
        <dbReference type="Rhea" id="RHEA:24624"/>
        <dbReference type="Rhea" id="RHEA-COMP:9670"/>
        <dbReference type="Rhea" id="RHEA-COMP:9704"/>
        <dbReference type="ChEBI" id="CHEBI:15378"/>
        <dbReference type="ChEBI" id="CHEBI:30616"/>
        <dbReference type="ChEBI" id="CHEBI:33019"/>
        <dbReference type="ChEBI" id="CHEBI:57926"/>
        <dbReference type="ChEBI" id="CHEBI:78442"/>
        <dbReference type="ChEBI" id="CHEBI:78534"/>
        <dbReference type="ChEBI" id="CHEBI:456215"/>
        <dbReference type="EC" id="6.1.1.3"/>
    </reaction>
</comment>
<evidence type="ECO:0000256" key="11">
    <source>
        <dbReference type="ARBA" id="ARBA00023128"/>
    </source>
</evidence>
<evidence type="ECO:0000256" key="1">
    <source>
        <dbReference type="ARBA" id="ARBA00004305"/>
    </source>
</evidence>
<dbReference type="EC" id="6.1.1.3" evidence="3"/>
<evidence type="ECO:0000256" key="12">
    <source>
        <dbReference type="ARBA" id="ARBA00023146"/>
    </source>
</evidence>
<dbReference type="GO" id="GO:0005524">
    <property type="term" value="F:ATP binding"/>
    <property type="evidence" value="ECO:0007669"/>
    <property type="project" value="UniProtKB-KW"/>
</dbReference>
<dbReference type="EMBL" id="CABVLZ010000010">
    <property type="protein sequence ID" value="VVU95747.1"/>
    <property type="molecule type" value="Genomic_DNA"/>
</dbReference>
<proteinExistence type="inferred from homology"/>
<evidence type="ECO:0000256" key="4">
    <source>
        <dbReference type="ARBA" id="ARBA00022598"/>
    </source>
</evidence>
<sequence>MSNIKTHQEIGTELNLFFFDEISPGSCFFLPNGATIYNNLVEFLRVHYKKLGYQEIITPNLYNKKLWEISGHWDKYKENMFLINKKSIDTETDEDEFSLKPMNCPGHCQMFKHITVSYRDLPIRWADFGVLHRNELSGSLRGLTRVRRFQQDDAHIFCSLDQVDKEIADNLSFLQGVYIHFGFKFTAELSTRPKEYIGNLENWNKAEAILENQIKKLKHWKINPGDGAFYGPKIDIHIKDSLKRTHQCGTLQLDFNLPERFDLKYSDEQGLSRPVLIHRAILGSVERFMAILLEHTNGKLPFWLSPRQICIIPVSNNFLDYCLNIKSQLKEYRVEIDDSNNTLNKKIRNAEKFKFNYILVVGEREVQNNTVNLRIKKIGLGEKSISEIKSLFSNDLNKMNDLT</sequence>
<evidence type="ECO:0000256" key="10">
    <source>
        <dbReference type="ARBA" id="ARBA00022946"/>
    </source>
</evidence>
<dbReference type="Gene3D" id="3.40.50.800">
    <property type="entry name" value="Anticodon-binding domain"/>
    <property type="match status" value="1"/>
</dbReference>
<dbReference type="AlphaFoldDB" id="A0A5E8CKV3"/>
<dbReference type="InterPro" id="IPR006195">
    <property type="entry name" value="aa-tRNA-synth_II"/>
</dbReference>
<evidence type="ECO:0000256" key="8">
    <source>
        <dbReference type="ARBA" id="ARBA00022840"/>
    </source>
</evidence>
<evidence type="ECO:0000256" key="13">
    <source>
        <dbReference type="ARBA" id="ARBA00031900"/>
    </source>
</evidence>
<dbReference type="SUPFAM" id="SSF52954">
    <property type="entry name" value="Class II aaRS ABD-related"/>
    <property type="match status" value="1"/>
</dbReference>
<dbReference type="InterPro" id="IPR002314">
    <property type="entry name" value="aa-tRNA-synt_IIb"/>
</dbReference>
<keyword evidence="11" id="KW-0496">Mitochondrion</keyword>
<keyword evidence="7" id="KW-0862">Zinc</keyword>
<keyword evidence="5" id="KW-0479">Metal-binding</keyword>
<dbReference type="NCBIfam" id="TIGR00418">
    <property type="entry name" value="thrS"/>
    <property type="match status" value="1"/>
</dbReference>
<feature type="domain" description="Aminoacyl-transfer RNA synthetases class-II family profile" evidence="15">
    <location>
        <begin position="31"/>
        <end position="301"/>
    </location>
</feature>
<dbReference type="CDD" id="cd00860">
    <property type="entry name" value="ThrRS_anticodon"/>
    <property type="match status" value="1"/>
</dbReference>
<evidence type="ECO:0000256" key="9">
    <source>
        <dbReference type="ARBA" id="ARBA00022917"/>
    </source>
</evidence>
<keyword evidence="8" id="KW-0067">ATP-binding</keyword>
<dbReference type="InterPro" id="IPR036621">
    <property type="entry name" value="Anticodon-bd_dom_sf"/>
</dbReference>